<evidence type="ECO:0000256" key="3">
    <source>
        <dbReference type="PIRSR" id="PIRSR601461-1"/>
    </source>
</evidence>
<keyword evidence="5" id="KW-0645">Protease</keyword>
<keyword evidence="4" id="KW-1015">Disulfide bond</keyword>
<dbReference type="SUPFAM" id="SSF50630">
    <property type="entry name" value="Acid proteases"/>
    <property type="match status" value="1"/>
</dbReference>
<evidence type="ECO:0000313" key="7">
    <source>
        <dbReference type="EMBL" id="KAJ3118625.1"/>
    </source>
</evidence>
<dbReference type="PROSITE" id="PS00141">
    <property type="entry name" value="ASP_PROTEASE"/>
    <property type="match status" value="2"/>
</dbReference>
<keyword evidence="2 5" id="KW-0064">Aspartyl protease</keyword>
<dbReference type="Gene3D" id="2.40.70.10">
    <property type="entry name" value="Acid Proteases"/>
    <property type="match status" value="2"/>
</dbReference>
<proteinExistence type="inferred from homology"/>
<feature type="active site" evidence="3">
    <location>
        <position position="83"/>
    </location>
</feature>
<dbReference type="Pfam" id="PF00026">
    <property type="entry name" value="Asp"/>
    <property type="match status" value="1"/>
</dbReference>
<gene>
    <name evidence="7" type="ORF">HK100_000573</name>
</gene>
<dbReference type="PANTHER" id="PTHR47966">
    <property type="entry name" value="BETA-SITE APP-CLEAVING ENZYME, ISOFORM A-RELATED"/>
    <property type="match status" value="1"/>
</dbReference>
<evidence type="ECO:0000259" key="6">
    <source>
        <dbReference type="PROSITE" id="PS51767"/>
    </source>
</evidence>
<evidence type="ECO:0000256" key="2">
    <source>
        <dbReference type="ARBA" id="ARBA00022750"/>
    </source>
</evidence>
<dbReference type="PRINTS" id="PR00792">
    <property type="entry name" value="PEPSIN"/>
</dbReference>
<dbReference type="InterPro" id="IPR033121">
    <property type="entry name" value="PEPTIDASE_A1"/>
</dbReference>
<dbReference type="GO" id="GO:0006508">
    <property type="term" value="P:proteolysis"/>
    <property type="evidence" value="ECO:0007669"/>
    <property type="project" value="UniProtKB-KW"/>
</dbReference>
<dbReference type="CDD" id="cd05471">
    <property type="entry name" value="pepsin_like"/>
    <property type="match status" value="1"/>
</dbReference>
<sequence>MKEETAQTVRLSARGLTGGTFEAVLEAKVARQTARYAWVSGTEGIEAGRRDANTIAVTNVGGSALYTDVKIGTPGKAFFVDVDTGSSVLWVPSVACVAAGACPAASDTYSITASSTGVVANNSVVFEEDYGTGAVRGYLVRDTVVWGPLTAQQQLVMLVTQMDTTMFDQMSSIGGDGILGLAYDRGQGATVGFQDGDSASLTANLLASNALPNSYFALWFNQSAVFSTANPNDPNGGAVSFGSTDQSLYTGQFTFVPIVPTPILLANGSTDNLSYYWTVPISSSTVATSNGASFSIPTDTQIIVDSGTTLIAVDDTTLSAMIQIIGSVTQLVLQSSLYYFDCNTVQKLPTFNFYLGSGSGTLFPITYNSYVISDGVNCALGLMGLPQGQPSNLWIFGDTFLYQYYTVFDFGNKQVGFALATDGAGSGVPSGTSSSATAGGNGLGTGTATVTVTTTKSSAVHFTVSLALFLILILGN</sequence>
<evidence type="ECO:0000313" key="8">
    <source>
        <dbReference type="Proteomes" id="UP001211907"/>
    </source>
</evidence>
<feature type="domain" description="Peptidase A1" evidence="6">
    <location>
        <begin position="65"/>
        <end position="418"/>
    </location>
</feature>
<dbReference type="PANTHER" id="PTHR47966:SF51">
    <property type="entry name" value="BETA-SITE APP-CLEAVING ENZYME, ISOFORM A-RELATED"/>
    <property type="match status" value="1"/>
</dbReference>
<evidence type="ECO:0000256" key="5">
    <source>
        <dbReference type="RuleBase" id="RU000454"/>
    </source>
</evidence>
<dbReference type="Proteomes" id="UP001211907">
    <property type="component" value="Unassembled WGS sequence"/>
</dbReference>
<dbReference type="AlphaFoldDB" id="A0AAD5T467"/>
<dbReference type="InterPro" id="IPR021109">
    <property type="entry name" value="Peptidase_aspartic_dom_sf"/>
</dbReference>
<feature type="disulfide bond" evidence="4">
    <location>
        <begin position="342"/>
        <end position="378"/>
    </location>
</feature>
<evidence type="ECO:0000256" key="4">
    <source>
        <dbReference type="PIRSR" id="PIRSR601461-2"/>
    </source>
</evidence>
<name>A0AAD5T467_9FUNG</name>
<comment type="similarity">
    <text evidence="1 5">Belongs to the peptidase A1 family.</text>
</comment>
<organism evidence="7 8">
    <name type="scientific">Physocladia obscura</name>
    <dbReference type="NCBI Taxonomy" id="109957"/>
    <lineage>
        <taxon>Eukaryota</taxon>
        <taxon>Fungi</taxon>
        <taxon>Fungi incertae sedis</taxon>
        <taxon>Chytridiomycota</taxon>
        <taxon>Chytridiomycota incertae sedis</taxon>
        <taxon>Chytridiomycetes</taxon>
        <taxon>Chytridiales</taxon>
        <taxon>Chytriomycetaceae</taxon>
        <taxon>Physocladia</taxon>
    </lineage>
</organism>
<comment type="caution">
    <text evidence="7">The sequence shown here is derived from an EMBL/GenBank/DDBJ whole genome shotgun (WGS) entry which is preliminary data.</text>
</comment>
<dbReference type="InterPro" id="IPR001461">
    <property type="entry name" value="Aspartic_peptidase_A1"/>
</dbReference>
<keyword evidence="8" id="KW-1185">Reference proteome</keyword>
<dbReference type="EMBL" id="JADGJH010001114">
    <property type="protein sequence ID" value="KAJ3118625.1"/>
    <property type="molecule type" value="Genomic_DNA"/>
</dbReference>
<dbReference type="PROSITE" id="PS51767">
    <property type="entry name" value="PEPTIDASE_A1"/>
    <property type="match status" value="1"/>
</dbReference>
<protein>
    <recommendedName>
        <fullName evidence="6">Peptidase A1 domain-containing protein</fullName>
    </recommendedName>
</protein>
<dbReference type="InterPro" id="IPR001969">
    <property type="entry name" value="Aspartic_peptidase_AS"/>
</dbReference>
<dbReference type="InterPro" id="IPR034164">
    <property type="entry name" value="Pepsin-like_dom"/>
</dbReference>
<accession>A0AAD5T467</accession>
<reference evidence="7" key="1">
    <citation type="submission" date="2020-05" db="EMBL/GenBank/DDBJ databases">
        <title>Phylogenomic resolution of chytrid fungi.</title>
        <authorList>
            <person name="Stajich J.E."/>
            <person name="Amses K."/>
            <person name="Simmons R."/>
            <person name="Seto K."/>
            <person name="Myers J."/>
            <person name="Bonds A."/>
            <person name="Quandt C.A."/>
            <person name="Barry K."/>
            <person name="Liu P."/>
            <person name="Grigoriev I."/>
            <person name="Longcore J.E."/>
            <person name="James T.Y."/>
        </authorList>
    </citation>
    <scope>NUCLEOTIDE SEQUENCE</scope>
    <source>
        <strain evidence="7">JEL0513</strain>
    </source>
</reference>
<dbReference type="GO" id="GO:0004190">
    <property type="term" value="F:aspartic-type endopeptidase activity"/>
    <property type="evidence" value="ECO:0007669"/>
    <property type="project" value="UniProtKB-KW"/>
</dbReference>
<evidence type="ECO:0000256" key="1">
    <source>
        <dbReference type="ARBA" id="ARBA00007447"/>
    </source>
</evidence>
<feature type="active site" evidence="3">
    <location>
        <position position="305"/>
    </location>
</feature>
<keyword evidence="5" id="KW-0378">Hydrolase</keyword>
<feature type="disulfide bond" evidence="4">
    <location>
        <begin position="96"/>
        <end position="102"/>
    </location>
</feature>